<evidence type="ECO:0000313" key="2">
    <source>
        <dbReference type="EMBL" id="MXU84727.1"/>
    </source>
</evidence>
<reference evidence="2" key="1">
    <citation type="submission" date="2019-12" db="EMBL/GenBank/DDBJ databases">
        <title>An insight into the sialome of adult female Ixodes ricinus ticks feeding for 6 days.</title>
        <authorList>
            <person name="Perner J."/>
            <person name="Ribeiro J.M.C."/>
        </authorList>
    </citation>
    <scope>NUCLEOTIDE SEQUENCE</scope>
    <source>
        <strain evidence="2">Semi-engorged</strain>
        <tissue evidence="2">Salivary glands</tissue>
    </source>
</reference>
<accession>A0A6B0U6F3</accession>
<feature type="compositionally biased region" description="Polar residues" evidence="1">
    <location>
        <begin position="40"/>
        <end position="52"/>
    </location>
</feature>
<protein>
    <submittedName>
        <fullName evidence="2">Putative secreted protein</fullName>
    </submittedName>
</protein>
<dbReference type="AlphaFoldDB" id="A0A6B0U6F3"/>
<organism evidence="2">
    <name type="scientific">Ixodes ricinus</name>
    <name type="common">Common tick</name>
    <name type="synonym">Acarus ricinus</name>
    <dbReference type="NCBI Taxonomy" id="34613"/>
    <lineage>
        <taxon>Eukaryota</taxon>
        <taxon>Metazoa</taxon>
        <taxon>Ecdysozoa</taxon>
        <taxon>Arthropoda</taxon>
        <taxon>Chelicerata</taxon>
        <taxon>Arachnida</taxon>
        <taxon>Acari</taxon>
        <taxon>Parasitiformes</taxon>
        <taxon>Ixodida</taxon>
        <taxon>Ixodoidea</taxon>
        <taxon>Ixodidae</taxon>
        <taxon>Ixodinae</taxon>
        <taxon>Ixodes</taxon>
    </lineage>
</organism>
<sequence length="82" mass="9126">MARGRHFKALQKAWASASDAWLGLITGTTASHSEGPAMTRSRQQNHKQTVPTDNMCRVQKRNSPNARRTRLRLSKQKGILAG</sequence>
<dbReference type="EMBL" id="GIFC01002644">
    <property type="protein sequence ID" value="MXU84727.1"/>
    <property type="molecule type" value="Transcribed_RNA"/>
</dbReference>
<feature type="region of interest" description="Disordered" evidence="1">
    <location>
        <begin position="32"/>
        <end position="82"/>
    </location>
</feature>
<proteinExistence type="predicted"/>
<evidence type="ECO:0000256" key="1">
    <source>
        <dbReference type="SAM" id="MobiDB-lite"/>
    </source>
</evidence>
<name>A0A6B0U6F3_IXORI</name>